<comment type="caution">
    <text evidence="7">The sequence shown here is derived from an EMBL/GenBank/DDBJ whole genome shotgun (WGS) entry which is preliminary data.</text>
</comment>
<dbReference type="InterPro" id="IPR036236">
    <property type="entry name" value="Znf_C2H2_sf"/>
</dbReference>
<evidence type="ECO:0000256" key="5">
    <source>
        <dbReference type="PROSITE-ProRule" id="PRU00042"/>
    </source>
</evidence>
<dbReference type="AlphaFoldDB" id="A0A1Y1XJ20"/>
<keyword evidence="8" id="KW-1185">Reference proteome</keyword>
<gene>
    <name evidence="7" type="ORF">K493DRAFT_291446</name>
</gene>
<dbReference type="GO" id="GO:0000981">
    <property type="term" value="F:DNA-binding transcription factor activity, RNA polymerase II-specific"/>
    <property type="evidence" value="ECO:0007669"/>
    <property type="project" value="TreeGrafter"/>
</dbReference>
<dbReference type="OrthoDB" id="654211at2759"/>
<evidence type="ECO:0000256" key="3">
    <source>
        <dbReference type="ARBA" id="ARBA00022771"/>
    </source>
</evidence>
<reference evidence="7 8" key="1">
    <citation type="submission" date="2016-07" db="EMBL/GenBank/DDBJ databases">
        <title>Pervasive Adenine N6-methylation of Active Genes in Fungi.</title>
        <authorList>
            <consortium name="DOE Joint Genome Institute"/>
            <person name="Mondo S.J."/>
            <person name="Dannebaum R.O."/>
            <person name="Kuo R.C."/>
            <person name="Labutti K."/>
            <person name="Haridas S."/>
            <person name="Kuo A."/>
            <person name="Salamov A."/>
            <person name="Ahrendt S.R."/>
            <person name="Lipzen A."/>
            <person name="Sullivan W."/>
            <person name="Andreopoulos W.B."/>
            <person name="Clum A."/>
            <person name="Lindquist E."/>
            <person name="Daum C."/>
            <person name="Ramamoorthy G.K."/>
            <person name="Gryganskyi A."/>
            <person name="Culley D."/>
            <person name="Magnuson J.K."/>
            <person name="James T.Y."/>
            <person name="O'Malley M.A."/>
            <person name="Stajich J.E."/>
            <person name="Spatafora J.W."/>
            <person name="Visel A."/>
            <person name="Grigoriev I.V."/>
        </authorList>
    </citation>
    <scope>NUCLEOTIDE SEQUENCE [LARGE SCALE GENOMIC DNA]</scope>
    <source>
        <strain evidence="7 8">CBS 931.73</strain>
    </source>
</reference>
<evidence type="ECO:0000313" key="8">
    <source>
        <dbReference type="Proteomes" id="UP000193498"/>
    </source>
</evidence>
<evidence type="ECO:0000256" key="1">
    <source>
        <dbReference type="ARBA" id="ARBA00022723"/>
    </source>
</evidence>
<dbReference type="PROSITE" id="PS00028">
    <property type="entry name" value="ZINC_FINGER_C2H2_1"/>
    <property type="match status" value="2"/>
</dbReference>
<dbReference type="PROSITE" id="PS50157">
    <property type="entry name" value="ZINC_FINGER_C2H2_2"/>
    <property type="match status" value="2"/>
</dbReference>
<dbReference type="PANTHER" id="PTHR23235:SF120">
    <property type="entry name" value="KRUPPEL-LIKE FACTOR 15"/>
    <property type="match status" value="1"/>
</dbReference>
<keyword evidence="3 5" id="KW-0863">Zinc-finger</keyword>
<accession>A0A1Y1XJ20</accession>
<dbReference type="Proteomes" id="UP000193498">
    <property type="component" value="Unassembled WGS sequence"/>
</dbReference>
<dbReference type="GO" id="GO:0000978">
    <property type="term" value="F:RNA polymerase II cis-regulatory region sequence-specific DNA binding"/>
    <property type="evidence" value="ECO:0007669"/>
    <property type="project" value="TreeGrafter"/>
</dbReference>
<dbReference type="Gene3D" id="3.30.160.60">
    <property type="entry name" value="Classic Zinc Finger"/>
    <property type="match status" value="2"/>
</dbReference>
<dbReference type="STRING" id="1314790.A0A1Y1XJ20"/>
<dbReference type="PANTHER" id="PTHR23235">
    <property type="entry name" value="KRUEPPEL-LIKE TRANSCRIPTION FACTOR"/>
    <property type="match status" value="1"/>
</dbReference>
<dbReference type="FunFam" id="3.30.160.60:FF:000358">
    <property type="entry name" value="zinc finger protein 24"/>
    <property type="match status" value="1"/>
</dbReference>
<evidence type="ECO:0000313" key="7">
    <source>
        <dbReference type="EMBL" id="ORX85758.1"/>
    </source>
</evidence>
<name>A0A1Y1XJ20_9FUNG</name>
<keyword evidence="2" id="KW-0677">Repeat</keyword>
<evidence type="ECO:0000256" key="2">
    <source>
        <dbReference type="ARBA" id="ARBA00022737"/>
    </source>
</evidence>
<proteinExistence type="predicted"/>
<keyword evidence="4" id="KW-0862">Zinc</keyword>
<dbReference type="SUPFAM" id="SSF57667">
    <property type="entry name" value="beta-beta-alpha zinc fingers"/>
    <property type="match status" value="1"/>
</dbReference>
<dbReference type="InParanoid" id="A0A1Y1XJ20"/>
<dbReference type="InterPro" id="IPR013087">
    <property type="entry name" value="Znf_C2H2_type"/>
</dbReference>
<dbReference type="EMBL" id="MCFE01000585">
    <property type="protein sequence ID" value="ORX85758.1"/>
    <property type="molecule type" value="Genomic_DNA"/>
</dbReference>
<dbReference type="SMART" id="SM00355">
    <property type="entry name" value="ZnF_C2H2"/>
    <property type="match status" value="2"/>
</dbReference>
<dbReference type="GO" id="GO:0008270">
    <property type="term" value="F:zinc ion binding"/>
    <property type="evidence" value="ECO:0007669"/>
    <property type="project" value="UniProtKB-KW"/>
</dbReference>
<evidence type="ECO:0000256" key="4">
    <source>
        <dbReference type="ARBA" id="ARBA00022833"/>
    </source>
</evidence>
<organism evidence="7 8">
    <name type="scientific">Basidiobolus meristosporus CBS 931.73</name>
    <dbReference type="NCBI Taxonomy" id="1314790"/>
    <lineage>
        <taxon>Eukaryota</taxon>
        <taxon>Fungi</taxon>
        <taxon>Fungi incertae sedis</taxon>
        <taxon>Zoopagomycota</taxon>
        <taxon>Entomophthoromycotina</taxon>
        <taxon>Basidiobolomycetes</taxon>
        <taxon>Basidiobolales</taxon>
        <taxon>Basidiobolaceae</taxon>
        <taxon>Basidiobolus</taxon>
    </lineage>
</organism>
<feature type="domain" description="C2H2-type" evidence="6">
    <location>
        <begin position="290"/>
        <end position="317"/>
    </location>
</feature>
<dbReference type="Pfam" id="PF00096">
    <property type="entry name" value="zf-C2H2"/>
    <property type="match status" value="1"/>
</dbReference>
<protein>
    <recommendedName>
        <fullName evidence="6">C2H2-type domain-containing protein</fullName>
    </recommendedName>
</protein>
<sequence length="349" mass="38949">MMPLSNRINPAGPLNPSIHDMSIEDWFYSDTEPISADYDASLSAYLVNSQPLNIGPNHRPHLSPAKNLTRAPVDGASPVVLSHQLRAEFPNGLRSAPHQHPSTLTQVSTTAIENPQCHMATPLLLPAANTPRISSCCQIPELHHSIRNPVTHCAPIYSYPLFPLGIHSAHFFPTEVTSSKFDIHSDETDHLAQHLASSFEEEIMDPVGLEAYSNSSPNLLPGSIPNRIKFIHCNPSKGIHSSTSRVFRYHPHAMGDSRPNDSNNGGAPFNFMNGVADSAPSPGEKEKRTHLCPFCSRHFRRRHDLHRHIRLHTGERPYSCSICTKSFYRTDALKRHYRSEHKLTIPLKC</sequence>
<evidence type="ECO:0000259" key="6">
    <source>
        <dbReference type="PROSITE" id="PS50157"/>
    </source>
</evidence>
<feature type="domain" description="C2H2-type" evidence="6">
    <location>
        <begin position="318"/>
        <end position="346"/>
    </location>
</feature>
<keyword evidence="1" id="KW-0479">Metal-binding</keyword>